<feature type="domain" description="Glycosyltransferase subfamily 4-like N-terminal" evidence="2">
    <location>
        <begin position="19"/>
        <end position="185"/>
    </location>
</feature>
<dbReference type="PANTHER" id="PTHR45947">
    <property type="entry name" value="SULFOQUINOVOSYL TRANSFERASE SQD2"/>
    <property type="match status" value="1"/>
</dbReference>
<evidence type="ECO:0000313" key="3">
    <source>
        <dbReference type="EMBL" id="MFD1166480.1"/>
    </source>
</evidence>
<keyword evidence="3" id="KW-0808">Transferase</keyword>
<dbReference type="EC" id="2.4.-.-" evidence="3"/>
<accession>A0ABW3RN37</accession>
<dbReference type="InterPro" id="IPR001296">
    <property type="entry name" value="Glyco_trans_1"/>
</dbReference>
<dbReference type="Pfam" id="PF00534">
    <property type="entry name" value="Glycos_transf_1"/>
    <property type="match status" value="1"/>
</dbReference>
<dbReference type="InterPro" id="IPR050194">
    <property type="entry name" value="Glycosyltransferase_grp1"/>
</dbReference>
<gene>
    <name evidence="3" type="ORF">ACFQ2C_12775</name>
</gene>
<evidence type="ECO:0000259" key="1">
    <source>
        <dbReference type="Pfam" id="PF00534"/>
    </source>
</evidence>
<dbReference type="Pfam" id="PF13439">
    <property type="entry name" value="Glyco_transf_4"/>
    <property type="match status" value="1"/>
</dbReference>
<dbReference type="EMBL" id="JBHTKY010000019">
    <property type="protein sequence ID" value="MFD1166480.1"/>
    <property type="molecule type" value="Genomic_DNA"/>
</dbReference>
<name>A0ABW3RN37_9SPHI</name>
<dbReference type="SUPFAM" id="SSF53756">
    <property type="entry name" value="UDP-Glycosyltransferase/glycogen phosphorylase"/>
    <property type="match status" value="1"/>
</dbReference>
<dbReference type="CDD" id="cd03801">
    <property type="entry name" value="GT4_PimA-like"/>
    <property type="match status" value="1"/>
</dbReference>
<proteinExistence type="predicted"/>
<reference evidence="4" key="1">
    <citation type="journal article" date="2019" name="Int. J. Syst. Evol. Microbiol.">
        <title>The Global Catalogue of Microorganisms (GCM) 10K type strain sequencing project: providing services to taxonomists for standard genome sequencing and annotation.</title>
        <authorList>
            <consortium name="The Broad Institute Genomics Platform"/>
            <consortium name="The Broad Institute Genome Sequencing Center for Infectious Disease"/>
            <person name="Wu L."/>
            <person name="Ma J."/>
        </authorList>
    </citation>
    <scope>NUCLEOTIDE SEQUENCE [LARGE SCALE GENOMIC DNA]</scope>
    <source>
        <strain evidence="4">CCUG 52468</strain>
    </source>
</reference>
<dbReference type="Gene3D" id="3.40.50.2000">
    <property type="entry name" value="Glycogen Phosphorylase B"/>
    <property type="match status" value="2"/>
</dbReference>
<feature type="domain" description="Glycosyl transferase family 1" evidence="1">
    <location>
        <begin position="195"/>
        <end position="314"/>
    </location>
</feature>
<evidence type="ECO:0000313" key="4">
    <source>
        <dbReference type="Proteomes" id="UP001597205"/>
    </source>
</evidence>
<dbReference type="PANTHER" id="PTHR45947:SF3">
    <property type="entry name" value="SULFOQUINOVOSYL TRANSFERASE SQD2"/>
    <property type="match status" value="1"/>
</dbReference>
<keyword evidence="4" id="KW-1185">Reference proteome</keyword>
<dbReference type="InterPro" id="IPR028098">
    <property type="entry name" value="Glyco_trans_4-like_N"/>
</dbReference>
<keyword evidence="3" id="KW-0328">Glycosyltransferase</keyword>
<dbReference type="RefSeq" id="WP_380897170.1">
    <property type="nucleotide sequence ID" value="NZ_JBHTKY010000019.1"/>
</dbReference>
<evidence type="ECO:0000259" key="2">
    <source>
        <dbReference type="Pfam" id="PF13439"/>
    </source>
</evidence>
<organism evidence="3 4">
    <name type="scientific">Sphingobacterium daejeonense</name>
    <dbReference type="NCBI Taxonomy" id="371142"/>
    <lineage>
        <taxon>Bacteria</taxon>
        <taxon>Pseudomonadati</taxon>
        <taxon>Bacteroidota</taxon>
        <taxon>Sphingobacteriia</taxon>
        <taxon>Sphingobacteriales</taxon>
        <taxon>Sphingobacteriaceae</taxon>
        <taxon>Sphingobacterium</taxon>
    </lineage>
</organism>
<dbReference type="GO" id="GO:0016757">
    <property type="term" value="F:glycosyltransferase activity"/>
    <property type="evidence" value="ECO:0007669"/>
    <property type="project" value="UniProtKB-KW"/>
</dbReference>
<protein>
    <submittedName>
        <fullName evidence="3">Glycosyltransferase family 4 protein</fullName>
        <ecNumber evidence="3">2.4.-.-</ecNumber>
    </submittedName>
</protein>
<dbReference type="Proteomes" id="UP001597205">
    <property type="component" value="Unassembled WGS sequence"/>
</dbReference>
<sequence length="372" mass="43311">MAVLHIINDYNFSKVHMNLLSELDSYGIAQKVFIPMRRGEDIGKNEFEFKNPNSKFLYSKKIKSYHRILYFNKIRSLAQDIKNRNIFTEDIEIIHASTWFSDGGVAYLLNKEFKIPYIVTIRVTDLFVFYRYRKDLLFFAKKILKNAEKIVFASTSGKNYFENLSFFNDKQTRDKIELINNGVNPFWLENIHNYKFQRKTKFKAIFVGRFDNNKNVIQLINSVNLFNTLHPDLSLELNLIGGGGALHEKCIDLIKGSNSINYLGEVYDLQELKNHYRNSDLFILISKKETFGLVYIEALSQGIPIVYTKGQGIDGFFNFPVGSSTKLIDVDICKSIHEVLTNPITTINQIDFNQFNWSNISKKYIKVYNEIN</sequence>
<comment type="caution">
    <text evidence="3">The sequence shown here is derived from an EMBL/GenBank/DDBJ whole genome shotgun (WGS) entry which is preliminary data.</text>
</comment>